<feature type="active site" description="For OMPdecase activity" evidence="14">
    <location>
        <position position="304"/>
    </location>
</feature>
<dbReference type="InterPro" id="IPR000836">
    <property type="entry name" value="PRTase_dom"/>
</dbReference>
<dbReference type="CTD" id="42493"/>
<dbReference type="SUPFAM" id="SSF53271">
    <property type="entry name" value="PRTase-like"/>
    <property type="match status" value="1"/>
</dbReference>
<accession>A0A8I6S325</accession>
<keyword evidence="11" id="KW-0665">Pyrimidine biosynthesis</keyword>
<protein>
    <recommendedName>
        <fullName evidence="7">Uridine 5'-monophosphate synthase</fullName>
        <ecNumber evidence="5">2.4.2.10</ecNumber>
        <ecNumber evidence="6">4.1.1.23</ecNumber>
    </recommendedName>
</protein>
<evidence type="ECO:0000256" key="5">
    <source>
        <dbReference type="ARBA" id="ARBA00011971"/>
    </source>
</evidence>
<dbReference type="Gene3D" id="3.40.50.2020">
    <property type="match status" value="1"/>
</dbReference>
<dbReference type="InterPro" id="IPR013785">
    <property type="entry name" value="Aldolase_TIM"/>
</dbReference>
<evidence type="ECO:0000256" key="4">
    <source>
        <dbReference type="ARBA" id="ARBA00009769"/>
    </source>
</evidence>
<feature type="domain" description="Orotidine 5'-phosphate decarboxylase" evidence="16">
    <location>
        <begin position="245"/>
        <end position="457"/>
    </location>
</feature>
<evidence type="ECO:0000256" key="7">
    <source>
        <dbReference type="ARBA" id="ARBA00015047"/>
    </source>
</evidence>
<name>A0A8I6S325_CIMLE</name>
<evidence type="ECO:0000256" key="15">
    <source>
        <dbReference type="PIRSR" id="PIRSR614732-2"/>
    </source>
</evidence>
<dbReference type="InterPro" id="IPR018089">
    <property type="entry name" value="OMPdecase_AS"/>
</dbReference>
<evidence type="ECO:0000256" key="14">
    <source>
        <dbReference type="PIRSR" id="PIRSR614732-1"/>
    </source>
</evidence>
<dbReference type="InterPro" id="IPR014732">
    <property type="entry name" value="OMPdecase"/>
</dbReference>
<feature type="binding site" evidence="15">
    <location>
        <position position="251"/>
    </location>
    <ligand>
        <name>substrate</name>
    </ligand>
</feature>
<dbReference type="EnsemblMetazoa" id="XM_014399603.2">
    <property type="protein sequence ID" value="XP_014255089.1"/>
    <property type="gene ID" value="LOC106669827"/>
</dbReference>
<evidence type="ECO:0000256" key="9">
    <source>
        <dbReference type="ARBA" id="ARBA00022679"/>
    </source>
</evidence>
<dbReference type="InterPro" id="IPR004467">
    <property type="entry name" value="Or_phspho_trans_dom"/>
</dbReference>
<dbReference type="NCBIfam" id="TIGR00336">
    <property type="entry name" value="pyrE"/>
    <property type="match status" value="1"/>
</dbReference>
<dbReference type="HAMAP" id="MF_01208">
    <property type="entry name" value="PyrE"/>
    <property type="match status" value="1"/>
</dbReference>
<feature type="binding site" evidence="15">
    <location>
        <position position="421"/>
    </location>
    <ligand>
        <name>substrate</name>
    </ligand>
</feature>
<feature type="active site" description="For OMPdecase activity" evidence="14">
    <location>
        <position position="306"/>
    </location>
</feature>
<dbReference type="Pfam" id="PF00215">
    <property type="entry name" value="OMPdecase"/>
    <property type="match status" value="1"/>
</dbReference>
<dbReference type="GO" id="GO:0006207">
    <property type="term" value="P:'de novo' pyrimidine nucleobase biosynthetic process"/>
    <property type="evidence" value="ECO:0007669"/>
    <property type="project" value="InterPro"/>
</dbReference>
<dbReference type="SUPFAM" id="SSF51366">
    <property type="entry name" value="Ribulose-phoshate binding barrel"/>
    <property type="match status" value="1"/>
</dbReference>
<dbReference type="OrthoDB" id="10263753at2759"/>
<dbReference type="InterPro" id="IPR001754">
    <property type="entry name" value="OMPdeCOase_dom"/>
</dbReference>
<keyword evidence="9" id="KW-0808">Transferase</keyword>
<keyword evidence="18" id="KW-1185">Reference proteome</keyword>
<keyword evidence="8" id="KW-0328">Glycosyltransferase</keyword>
<evidence type="ECO:0000256" key="8">
    <source>
        <dbReference type="ARBA" id="ARBA00022676"/>
    </source>
</evidence>
<feature type="binding site" evidence="15">
    <location>
        <position position="273"/>
    </location>
    <ligand>
        <name>substrate</name>
    </ligand>
</feature>
<evidence type="ECO:0000256" key="2">
    <source>
        <dbReference type="ARBA" id="ARBA00004889"/>
    </source>
</evidence>
<dbReference type="PANTHER" id="PTHR19278:SF9">
    <property type="entry name" value="URIDINE 5'-MONOPHOSPHATE SYNTHASE"/>
    <property type="match status" value="1"/>
</dbReference>
<dbReference type="UniPathway" id="UPA00070">
    <property type="reaction ID" value="UER00119"/>
</dbReference>
<dbReference type="RefSeq" id="XP_014255089.1">
    <property type="nucleotide sequence ID" value="XM_014399603.2"/>
</dbReference>
<dbReference type="SMART" id="SM00934">
    <property type="entry name" value="OMPdecase"/>
    <property type="match status" value="1"/>
</dbReference>
<evidence type="ECO:0000256" key="3">
    <source>
        <dbReference type="ARBA" id="ARBA00006221"/>
    </source>
</evidence>
<evidence type="ECO:0000259" key="16">
    <source>
        <dbReference type="SMART" id="SM00934"/>
    </source>
</evidence>
<dbReference type="KEGG" id="clec:106669827"/>
<dbReference type="PROSITE" id="PS00156">
    <property type="entry name" value="OMPDECASE"/>
    <property type="match status" value="1"/>
</dbReference>
<evidence type="ECO:0000256" key="10">
    <source>
        <dbReference type="ARBA" id="ARBA00022793"/>
    </source>
</evidence>
<reference evidence="17" key="1">
    <citation type="submission" date="2022-01" db="UniProtKB">
        <authorList>
            <consortium name="EnsemblMetazoa"/>
        </authorList>
    </citation>
    <scope>IDENTIFICATION</scope>
</reference>
<keyword evidence="13" id="KW-0511">Multifunctional enzyme</keyword>
<evidence type="ECO:0000256" key="6">
    <source>
        <dbReference type="ARBA" id="ARBA00012321"/>
    </source>
</evidence>
<dbReference type="CDD" id="cd04725">
    <property type="entry name" value="OMP_decarboxylase_like"/>
    <property type="match status" value="1"/>
</dbReference>
<proteinExistence type="inferred from homology"/>
<comment type="pathway">
    <text evidence="1">Pyrimidine metabolism; UMP biosynthesis via de novo pathway; UMP from orotate: step 2/2.</text>
</comment>
<keyword evidence="10" id="KW-0210">Decarboxylase</keyword>
<dbReference type="FunFam" id="3.20.20.70:FF:000114">
    <property type="entry name" value="Decarboxylase,orotidine phosphate"/>
    <property type="match status" value="1"/>
</dbReference>
<evidence type="ECO:0000313" key="18">
    <source>
        <dbReference type="Proteomes" id="UP000494040"/>
    </source>
</evidence>
<dbReference type="Gene3D" id="3.20.20.70">
    <property type="entry name" value="Aldolase class I"/>
    <property type="match status" value="1"/>
</dbReference>
<comment type="similarity">
    <text evidence="3">In the N-terminal section; belongs to the purine/pyrimidine phosphoribosyltransferase family.</text>
</comment>
<dbReference type="GO" id="GO:0004590">
    <property type="term" value="F:orotidine-5'-phosphate decarboxylase activity"/>
    <property type="evidence" value="ECO:0007669"/>
    <property type="project" value="UniProtKB-EC"/>
</dbReference>
<dbReference type="GO" id="GO:0044205">
    <property type="term" value="P:'de novo' UMP biosynthetic process"/>
    <property type="evidence" value="ECO:0007669"/>
    <property type="project" value="UniProtKB-UniPathway"/>
</dbReference>
<comment type="pathway">
    <text evidence="2">Pyrimidine metabolism; UMP biosynthesis via de novo pathway; UMP from orotate: step 1/2.</text>
</comment>
<feature type="active site" description="For OMPdecase activity" evidence="14">
    <location>
        <position position="309"/>
    </location>
</feature>
<sequence length="473" mass="52413">MEESLKEICLSLFDIGALKFGDFKMKVGLNSPVYFDLRVIISHPLLMNKLAEIVLLYMKQLELKCNLICGVPYTALPISTLVSAKSNIPMVIRRKEPKSYGTMKLIEGDFKSGENCLIIEDVVTSGGSILETAKDLQKDALHVTDTIVLVDRQQGGSTNLTNNDIKMHPLLTLSKVMEILCEHGKLDKNTVDKVNTYISDNQILPNGRKMSAKNKMTLSYKERAFETKSSSAKKLFDLMERKETNLCAALDVTKSADLLKLADMVGPYVCIVKTHQDCIEDWDSNTENSLKQLSEKHDFFIMEDRKFGDIGNTVKLQCEKVFTWCDFVTVHSIGGPGVLEGALQASQNASKPKGVFLVAELSSKANLILPQYTKATVALGEARSEFVMGFVCQDCHVFNDPGFIQLTPGVSPKTDGDSLGQQYCKPEDAVLVKGGDVIVVGRAIYQSEDPKAAAETLKCQLWNAYKNRLVTRE</sequence>
<dbReference type="PANTHER" id="PTHR19278">
    <property type="entry name" value="OROTATE PHOSPHORIBOSYLTRANSFERASE"/>
    <property type="match status" value="1"/>
</dbReference>
<dbReference type="NCBIfam" id="TIGR01740">
    <property type="entry name" value="pyrF"/>
    <property type="match status" value="1"/>
</dbReference>
<organism evidence="17 18">
    <name type="scientific">Cimex lectularius</name>
    <name type="common">Bed bug</name>
    <name type="synonym">Acanthia lectularia</name>
    <dbReference type="NCBI Taxonomy" id="79782"/>
    <lineage>
        <taxon>Eukaryota</taxon>
        <taxon>Metazoa</taxon>
        <taxon>Ecdysozoa</taxon>
        <taxon>Arthropoda</taxon>
        <taxon>Hexapoda</taxon>
        <taxon>Insecta</taxon>
        <taxon>Pterygota</taxon>
        <taxon>Neoptera</taxon>
        <taxon>Paraneoptera</taxon>
        <taxon>Hemiptera</taxon>
        <taxon>Heteroptera</taxon>
        <taxon>Panheteroptera</taxon>
        <taxon>Cimicomorpha</taxon>
        <taxon>Cimicidae</taxon>
        <taxon>Cimex</taxon>
    </lineage>
</organism>
<dbReference type="Proteomes" id="UP000494040">
    <property type="component" value="Unassembled WGS sequence"/>
</dbReference>
<evidence type="ECO:0000256" key="1">
    <source>
        <dbReference type="ARBA" id="ARBA00004861"/>
    </source>
</evidence>
<feature type="binding site" evidence="15">
    <location>
        <position position="362"/>
    </location>
    <ligand>
        <name>substrate</name>
    </ligand>
</feature>
<feature type="binding site" evidence="15">
    <location>
        <position position="441"/>
    </location>
    <ligand>
        <name>substrate</name>
    </ligand>
</feature>
<comment type="similarity">
    <text evidence="4">In the C-terminal section; belongs to the OMP decarboxylase family.</text>
</comment>
<evidence type="ECO:0000256" key="13">
    <source>
        <dbReference type="ARBA" id="ARBA00023268"/>
    </source>
</evidence>
<dbReference type="EC" id="4.1.1.23" evidence="6"/>
<dbReference type="GO" id="GO:0004588">
    <property type="term" value="F:orotate phosphoribosyltransferase activity"/>
    <property type="evidence" value="ECO:0007669"/>
    <property type="project" value="UniProtKB-EC"/>
</dbReference>
<dbReference type="InterPro" id="IPR029057">
    <property type="entry name" value="PRTase-like"/>
</dbReference>
<evidence type="ECO:0000313" key="17">
    <source>
        <dbReference type="EnsemblMetazoa" id="XP_014255089.1"/>
    </source>
</evidence>
<dbReference type="OMA" id="SAKHVCG"/>
<dbReference type="AlphaFoldDB" id="A0A8I6S325"/>
<dbReference type="CDD" id="cd06223">
    <property type="entry name" value="PRTases_typeI"/>
    <property type="match status" value="1"/>
</dbReference>
<dbReference type="EC" id="2.4.2.10" evidence="5"/>
<evidence type="ECO:0000256" key="11">
    <source>
        <dbReference type="ARBA" id="ARBA00022975"/>
    </source>
</evidence>
<evidence type="ECO:0000256" key="12">
    <source>
        <dbReference type="ARBA" id="ARBA00023239"/>
    </source>
</evidence>
<dbReference type="GeneID" id="106669827"/>
<dbReference type="FunFam" id="3.40.50.2020:FF:000025">
    <property type="entry name" value="Uridine monophosphate synthetase"/>
    <property type="match status" value="1"/>
</dbReference>
<feature type="binding site" evidence="15">
    <location>
        <position position="442"/>
    </location>
    <ligand>
        <name>substrate</name>
    </ligand>
</feature>
<dbReference type="InterPro" id="IPR023031">
    <property type="entry name" value="OPRT"/>
</dbReference>
<dbReference type="InterPro" id="IPR011060">
    <property type="entry name" value="RibuloseP-bd_barrel"/>
</dbReference>
<keyword evidence="12" id="KW-0456">Lyase</keyword>